<organism evidence="2 3">
    <name type="scientific">Saprolegnia diclina (strain VS20)</name>
    <dbReference type="NCBI Taxonomy" id="1156394"/>
    <lineage>
        <taxon>Eukaryota</taxon>
        <taxon>Sar</taxon>
        <taxon>Stramenopiles</taxon>
        <taxon>Oomycota</taxon>
        <taxon>Saprolegniomycetes</taxon>
        <taxon>Saprolegniales</taxon>
        <taxon>Saprolegniaceae</taxon>
        <taxon>Saprolegnia</taxon>
    </lineage>
</organism>
<evidence type="ECO:0000313" key="2">
    <source>
        <dbReference type="EMBL" id="EQC33207.1"/>
    </source>
</evidence>
<accession>T0RSN6</accession>
<evidence type="ECO:0008006" key="4">
    <source>
        <dbReference type="Google" id="ProtNLM"/>
    </source>
</evidence>
<dbReference type="OMA" id="LWEYEAY"/>
<dbReference type="EMBL" id="JH767160">
    <property type="protein sequence ID" value="EQC33207.1"/>
    <property type="molecule type" value="Genomic_DNA"/>
</dbReference>
<dbReference type="PANTHER" id="PTHR13308">
    <property type="entry name" value="NEDD4-BINDING PROTEIN 2-LIKE 1"/>
    <property type="match status" value="1"/>
</dbReference>
<dbReference type="STRING" id="1156394.T0RSN6"/>
<dbReference type="GeneID" id="19949918"/>
<keyword evidence="3" id="KW-1185">Reference proteome</keyword>
<dbReference type="InterPro" id="IPR026302">
    <property type="entry name" value="NEDD4-bd_p2"/>
</dbReference>
<dbReference type="PANTHER" id="PTHR13308:SF40">
    <property type="entry name" value="NEDD4-BINDING PROTEIN 2-LIKE 1"/>
    <property type="match status" value="1"/>
</dbReference>
<evidence type="ECO:0000313" key="3">
    <source>
        <dbReference type="Proteomes" id="UP000030762"/>
    </source>
</evidence>
<dbReference type="AlphaFoldDB" id="T0RSN6"/>
<dbReference type="OrthoDB" id="3231855at2759"/>
<dbReference type="Pfam" id="PF13671">
    <property type="entry name" value="AAA_33"/>
    <property type="match status" value="1"/>
</dbReference>
<name>T0RSN6_SAPDV</name>
<feature type="region of interest" description="Disordered" evidence="1">
    <location>
        <begin position="1"/>
        <end position="25"/>
    </location>
</feature>
<dbReference type="InterPro" id="IPR027417">
    <property type="entry name" value="P-loop_NTPase"/>
</dbReference>
<gene>
    <name evidence="2" type="ORF">SDRG_09191</name>
</gene>
<dbReference type="Gene3D" id="3.40.50.300">
    <property type="entry name" value="P-loop containing nucleotide triphosphate hydrolases"/>
    <property type="match status" value="1"/>
</dbReference>
<dbReference type="RefSeq" id="XP_008613330.1">
    <property type="nucleotide sequence ID" value="XM_008615108.1"/>
</dbReference>
<dbReference type="eggNOG" id="KOG2401">
    <property type="taxonomic scope" value="Eukaryota"/>
</dbReference>
<proteinExistence type="predicted"/>
<protein>
    <recommendedName>
        <fullName evidence="4">tRNA ligase phosphodiesterase domain-containing protein</fullName>
    </recommendedName>
</protein>
<reference evidence="2 3" key="1">
    <citation type="submission" date="2012-04" db="EMBL/GenBank/DDBJ databases">
        <title>The Genome Sequence of Saprolegnia declina VS20.</title>
        <authorList>
            <consortium name="The Broad Institute Genome Sequencing Platform"/>
            <person name="Russ C."/>
            <person name="Nusbaum C."/>
            <person name="Tyler B."/>
            <person name="van West P."/>
            <person name="Dieguez-Uribeondo J."/>
            <person name="de Bruijn I."/>
            <person name="Tripathy S."/>
            <person name="Jiang R."/>
            <person name="Young S.K."/>
            <person name="Zeng Q."/>
            <person name="Gargeya S."/>
            <person name="Fitzgerald M."/>
            <person name="Haas B."/>
            <person name="Abouelleil A."/>
            <person name="Alvarado L."/>
            <person name="Arachchi H.M."/>
            <person name="Berlin A."/>
            <person name="Chapman S.B."/>
            <person name="Goldberg J."/>
            <person name="Griggs A."/>
            <person name="Gujja S."/>
            <person name="Hansen M."/>
            <person name="Howarth C."/>
            <person name="Imamovic A."/>
            <person name="Larimer J."/>
            <person name="McCowen C."/>
            <person name="Montmayeur A."/>
            <person name="Murphy C."/>
            <person name="Neiman D."/>
            <person name="Pearson M."/>
            <person name="Priest M."/>
            <person name="Roberts A."/>
            <person name="Saif S."/>
            <person name="Shea T."/>
            <person name="Sisk P."/>
            <person name="Sykes S."/>
            <person name="Wortman J."/>
            <person name="Nusbaum C."/>
            <person name="Birren B."/>
        </authorList>
    </citation>
    <scope>NUCLEOTIDE SEQUENCE [LARGE SCALE GENOMIC DNA]</scope>
    <source>
        <strain evidence="2 3">VS20</strain>
    </source>
</reference>
<dbReference type="VEuPathDB" id="FungiDB:SDRG_09191"/>
<dbReference type="InParanoid" id="T0RSN6"/>
<dbReference type="Proteomes" id="UP000030762">
    <property type="component" value="Unassembled WGS sequence"/>
</dbReference>
<sequence>MAKGGKREAKKARSGSVEQPAVAAPNEPAKQRVYVQLRLDDPALIAYASSVRKQWQTTTTWSDDLAVTPAIVLVEADVGSDTQLHAMQSLFASYAMPTPAIDASCRLQVQNSPNVAGKRLSLTLQFSDTFKTFLAKTGNTLLLKLQSLGIKSSLKCELGKKGPRDAVLWALDETLPRKTLQDEIQDTNRQPFTTAVTLSTLMLTTPDATLSILRKGPSPASVDDDAIGSQIAAHVSFTGHQVIILRGLPGSGKSTLSRRVLSMATAATASSVLCSADLCFESPGGYYYEKSKLGEAHDACKAAFMAALADKVAVIVVDNTHSQLWEYEAYVTGALEAAYAVTVLEVQCDDMAMAQRMMYRNSHGVSFDVIARMHQRWEVHAHPLTSLLLLPPVFTTRDNRTALPLLLTETNDVYIAAVFLTPASKAKLLARFSPKHTNVVAEHMTLAFQPTIAYTNGLPLGAHVRLRVLAEYADSKGHCVRVEWASPPLPTEGQRVLHVTVSFVPEVSAVYSNELLADPNASIVDVSSDNLILDGVVGLALRPRSGPRWAKPQVLDVPAGVPEARRHRQLTLLHSAFDTVSDIDAVISTLERVAERGNHLAVHAPPGLVEQLEGLGLNFDTELDTRIPWSASVETLLGSTLNAITNIVVVVTSTVDVSALPSTSVPVAVHATSSIAVLPSLSQQVFDAEILAHVRAAWSRVVQAPVARLSWSSDGRRLSVPSPTMEDTTALKRLATALKTMYGMRVSVQPEALDVVVVAAVRRSFQVTAIAASWIPKAIER</sequence>
<evidence type="ECO:0000256" key="1">
    <source>
        <dbReference type="SAM" id="MobiDB-lite"/>
    </source>
</evidence>
<dbReference type="SUPFAM" id="SSF52540">
    <property type="entry name" value="P-loop containing nucleoside triphosphate hydrolases"/>
    <property type="match status" value="1"/>
</dbReference>